<protein>
    <submittedName>
        <fullName evidence="1">Uncharacterized protein</fullName>
    </submittedName>
</protein>
<evidence type="ECO:0000313" key="2">
    <source>
        <dbReference type="Proteomes" id="UP000275408"/>
    </source>
</evidence>
<evidence type="ECO:0000313" key="1">
    <source>
        <dbReference type="EMBL" id="RMX44580.1"/>
    </source>
</evidence>
<organism evidence="1 2">
    <name type="scientific">Pocillopora damicornis</name>
    <name type="common">Cauliflower coral</name>
    <name type="synonym">Millepora damicornis</name>
    <dbReference type="NCBI Taxonomy" id="46731"/>
    <lineage>
        <taxon>Eukaryota</taxon>
        <taxon>Metazoa</taxon>
        <taxon>Cnidaria</taxon>
        <taxon>Anthozoa</taxon>
        <taxon>Hexacorallia</taxon>
        <taxon>Scleractinia</taxon>
        <taxon>Astrocoeniina</taxon>
        <taxon>Pocilloporidae</taxon>
        <taxon>Pocillopora</taxon>
    </lineage>
</organism>
<dbReference type="EMBL" id="RCHS01002970">
    <property type="protein sequence ID" value="RMX44580.1"/>
    <property type="molecule type" value="Genomic_DNA"/>
</dbReference>
<gene>
    <name evidence="1" type="ORF">pdam_00002799</name>
</gene>
<accession>A0A3M6TT47</accession>
<keyword evidence="2" id="KW-1185">Reference proteome</keyword>
<dbReference type="Proteomes" id="UP000275408">
    <property type="component" value="Unassembled WGS sequence"/>
</dbReference>
<sequence length="210" mass="23815">MKIKEEAVSLFRKEEFNFEKFLPGQRITVKSSSLNHSYFTQTRKFRYALTVNNVNYSDSTVVHEATTPWVESVNSTQFTAYVTRAGRNDYPSDSFATVDWVAYQGAPSGGLAGVLKMLFATIPTGSRLRHDVTSVWLEDVTATSFKIFLRELQNFAGVHEDISVVDICDSIFPVSFIFLFEKRLITEQNSLKNRTFYELCNVPSSSTTGR</sequence>
<name>A0A3M6TT47_POCDA</name>
<comment type="caution">
    <text evidence="1">The sequence shown here is derived from an EMBL/GenBank/DDBJ whole genome shotgun (WGS) entry which is preliminary data.</text>
</comment>
<dbReference type="AlphaFoldDB" id="A0A3M6TT47"/>
<proteinExistence type="predicted"/>
<reference evidence="1 2" key="1">
    <citation type="journal article" date="2018" name="Sci. Rep.">
        <title>Comparative analysis of the Pocillopora damicornis genome highlights role of immune system in coral evolution.</title>
        <authorList>
            <person name="Cunning R."/>
            <person name="Bay R.A."/>
            <person name="Gillette P."/>
            <person name="Baker A.C."/>
            <person name="Traylor-Knowles N."/>
        </authorList>
    </citation>
    <scope>NUCLEOTIDE SEQUENCE [LARGE SCALE GENOMIC DNA]</scope>
    <source>
        <strain evidence="1">RSMAS</strain>
        <tissue evidence="1">Whole animal</tissue>
    </source>
</reference>